<dbReference type="Pfam" id="PF05669">
    <property type="entry name" value="Med31"/>
    <property type="match status" value="1"/>
</dbReference>
<comment type="subcellular location">
    <subcellularLocation>
        <location evidence="1 8 9">Nucleus</location>
    </subcellularLocation>
</comment>
<proteinExistence type="inferred from homology"/>
<keyword evidence="5 10" id="KW-0804">Transcription</keyword>
<dbReference type="CDD" id="cd00086">
    <property type="entry name" value="homeodomain"/>
    <property type="match status" value="1"/>
</dbReference>
<dbReference type="InterPro" id="IPR008831">
    <property type="entry name" value="Mediator_Med31"/>
</dbReference>
<dbReference type="PROSITE" id="PS50071">
    <property type="entry name" value="HOMEOBOX_2"/>
    <property type="match status" value="1"/>
</dbReference>
<gene>
    <name evidence="13" type="ORF">CVLEPA_LOCUS11144</name>
</gene>
<evidence type="ECO:0000256" key="4">
    <source>
        <dbReference type="ARBA" id="ARBA00023159"/>
    </source>
</evidence>
<feature type="DNA-binding region" description="Homeobox" evidence="8">
    <location>
        <begin position="3"/>
        <end position="55"/>
    </location>
</feature>
<dbReference type="Pfam" id="PF00046">
    <property type="entry name" value="Homeodomain"/>
    <property type="match status" value="1"/>
</dbReference>
<reference evidence="13 14" key="1">
    <citation type="submission" date="2024-02" db="EMBL/GenBank/DDBJ databases">
        <authorList>
            <person name="Daric V."/>
            <person name="Darras S."/>
        </authorList>
    </citation>
    <scope>NUCLEOTIDE SEQUENCE [LARGE SCALE GENOMIC DNA]</scope>
</reference>
<dbReference type="Gene3D" id="1.10.10.1340">
    <property type="entry name" value="Mediator of RNA polymerase II, submodule Med31 (Soh1)"/>
    <property type="match status" value="1"/>
</dbReference>
<comment type="caution">
    <text evidence="13">The sequence shown here is derived from an EMBL/GenBank/DDBJ whole genome shotgun (WGS) entry which is preliminary data.</text>
</comment>
<comment type="similarity">
    <text evidence="2 10">Belongs to the Mediator complex subunit 31 family.</text>
</comment>
<dbReference type="InterPro" id="IPR001356">
    <property type="entry name" value="HD"/>
</dbReference>
<evidence type="ECO:0000256" key="8">
    <source>
        <dbReference type="PROSITE-ProRule" id="PRU00108"/>
    </source>
</evidence>
<dbReference type="EMBL" id="CAWYQH010000079">
    <property type="protein sequence ID" value="CAK8680909.1"/>
    <property type="molecule type" value="Genomic_DNA"/>
</dbReference>
<evidence type="ECO:0000256" key="6">
    <source>
        <dbReference type="ARBA" id="ARBA00023242"/>
    </source>
</evidence>
<keyword evidence="6 8" id="KW-0539">Nucleus</keyword>
<name>A0ABP0FMN2_CLALP</name>
<comment type="subunit">
    <text evidence="10">Component of the Mediator complex.</text>
</comment>
<protein>
    <recommendedName>
        <fullName evidence="10">Mediator of RNA polymerase II transcription subunit 31</fullName>
    </recommendedName>
</protein>
<evidence type="ECO:0000256" key="5">
    <source>
        <dbReference type="ARBA" id="ARBA00023163"/>
    </source>
</evidence>
<keyword evidence="14" id="KW-1185">Reference proteome</keyword>
<evidence type="ECO:0000256" key="9">
    <source>
        <dbReference type="RuleBase" id="RU000682"/>
    </source>
</evidence>
<dbReference type="InterPro" id="IPR038089">
    <property type="entry name" value="Med31_sf"/>
</dbReference>
<organism evidence="13 14">
    <name type="scientific">Clavelina lepadiformis</name>
    <name type="common">Light-bulb sea squirt</name>
    <name type="synonym">Ascidia lepadiformis</name>
    <dbReference type="NCBI Taxonomy" id="159417"/>
    <lineage>
        <taxon>Eukaryota</taxon>
        <taxon>Metazoa</taxon>
        <taxon>Chordata</taxon>
        <taxon>Tunicata</taxon>
        <taxon>Ascidiacea</taxon>
        <taxon>Aplousobranchia</taxon>
        <taxon>Clavelinidae</taxon>
        <taxon>Clavelina</taxon>
    </lineage>
</organism>
<keyword evidence="8 9" id="KW-0371">Homeobox</keyword>
<accession>A0ABP0FMN2</accession>
<evidence type="ECO:0000256" key="3">
    <source>
        <dbReference type="ARBA" id="ARBA00023015"/>
    </source>
</evidence>
<dbReference type="PANTHER" id="PTHR13186">
    <property type="entry name" value="MEDIATOR OF RNA POLYMERASE II TRANSCRIPTION SUBUNIT 31"/>
    <property type="match status" value="1"/>
</dbReference>
<feature type="compositionally biased region" description="Basic and acidic residues" evidence="11">
    <location>
        <begin position="111"/>
        <end position="124"/>
    </location>
</feature>
<sequence>MVFTAQQNTALEEEFRYNRYVSYYRKAELAIELDLSEQQIAQWFKDRRRKKRRYDDDAPEQCGEVSSSSIELAFASEIPDIFESGIIELQSATDVIPCDFSGISSSLQDPQTEKEAENQPHTSHDCTASPQDLESVSIATYQPTRVEVPNPNLADDRVRFQVELEFVQCLANPHYLNFLAQKGYFKEPNFVNYLKYLLYWKKPEYVKHIKYPHCMSMLELLQYEQFRVELANSPNVKFIENQLLLHWRYYIRKREHLFV</sequence>
<feature type="region of interest" description="Disordered" evidence="11">
    <location>
        <begin position="106"/>
        <end position="129"/>
    </location>
</feature>
<comment type="function">
    <text evidence="7 10">Component of the Mediator complex, a coactivator involved in the regulated transcription of nearly all RNA polymerase II-dependent genes. Mediator functions as a bridge to convey information from gene-specific regulatory proteins to the basal RNA polymerase II transcription machinery. Mediator is recruited to promoters by direct interactions with regulatory proteins and serves as a scaffold for the assembly of a functional preinitiation complex with RNA polymerase II and the general transcription factors.</text>
</comment>
<evidence type="ECO:0000256" key="2">
    <source>
        <dbReference type="ARBA" id="ARBA00006378"/>
    </source>
</evidence>
<keyword evidence="4 10" id="KW-0010">Activator</keyword>
<dbReference type="Proteomes" id="UP001642483">
    <property type="component" value="Unassembled WGS sequence"/>
</dbReference>
<dbReference type="InterPro" id="IPR009057">
    <property type="entry name" value="Homeodomain-like_sf"/>
</dbReference>
<evidence type="ECO:0000256" key="11">
    <source>
        <dbReference type="SAM" id="MobiDB-lite"/>
    </source>
</evidence>
<evidence type="ECO:0000256" key="7">
    <source>
        <dbReference type="ARBA" id="ARBA00025687"/>
    </source>
</evidence>
<evidence type="ECO:0000259" key="12">
    <source>
        <dbReference type="PROSITE" id="PS50071"/>
    </source>
</evidence>
<keyword evidence="8 9" id="KW-0238">DNA-binding</keyword>
<keyword evidence="3 10" id="KW-0805">Transcription regulation</keyword>
<dbReference type="Gene3D" id="1.10.10.60">
    <property type="entry name" value="Homeodomain-like"/>
    <property type="match status" value="1"/>
</dbReference>
<evidence type="ECO:0000256" key="1">
    <source>
        <dbReference type="ARBA" id="ARBA00004123"/>
    </source>
</evidence>
<evidence type="ECO:0000256" key="10">
    <source>
        <dbReference type="RuleBase" id="RU364129"/>
    </source>
</evidence>
<evidence type="ECO:0000313" key="14">
    <source>
        <dbReference type="Proteomes" id="UP001642483"/>
    </source>
</evidence>
<evidence type="ECO:0000313" key="13">
    <source>
        <dbReference type="EMBL" id="CAK8680909.1"/>
    </source>
</evidence>
<feature type="domain" description="Homeobox" evidence="12">
    <location>
        <begin position="1"/>
        <end position="54"/>
    </location>
</feature>
<dbReference type="SUPFAM" id="SSF46689">
    <property type="entry name" value="Homeodomain-like"/>
    <property type="match status" value="1"/>
</dbReference>
<dbReference type="SMART" id="SM00389">
    <property type="entry name" value="HOX"/>
    <property type="match status" value="1"/>
</dbReference>